<protein>
    <submittedName>
        <fullName evidence="3">XRE family transcriptional regulator (Modular protein)</fullName>
    </submittedName>
</protein>
<dbReference type="Pfam" id="PF13239">
    <property type="entry name" value="2TM"/>
    <property type="match status" value="1"/>
</dbReference>
<name>A0A2K4X7F3_PSEVC</name>
<gene>
    <name evidence="3" type="ORF">PCAR9_A20657</name>
</gene>
<evidence type="ECO:0000313" key="3">
    <source>
        <dbReference type="EMBL" id="SOU40223.1"/>
    </source>
</evidence>
<accession>A0A2K4X7F3</accession>
<dbReference type="InterPro" id="IPR025698">
    <property type="entry name" value="2TM_dom"/>
</dbReference>
<feature type="transmembrane region" description="Helical" evidence="1">
    <location>
        <begin position="42"/>
        <end position="59"/>
    </location>
</feature>
<proteinExistence type="predicted"/>
<dbReference type="Proteomes" id="UP000238288">
    <property type="component" value="Chromosome PCAR9a"/>
</dbReference>
<evidence type="ECO:0000256" key="1">
    <source>
        <dbReference type="SAM" id="Phobius"/>
    </source>
</evidence>
<evidence type="ECO:0000259" key="2">
    <source>
        <dbReference type="Pfam" id="PF13239"/>
    </source>
</evidence>
<reference evidence="3 4" key="1">
    <citation type="submission" date="2017-11" db="EMBL/GenBank/DDBJ databases">
        <authorList>
            <person name="Han C.G."/>
        </authorList>
    </citation>
    <scope>NUCLEOTIDE SEQUENCE [LARGE SCALE GENOMIC DNA]</scope>
    <source>
        <strain evidence="4">ATCC 43555</strain>
    </source>
</reference>
<organism evidence="3 4">
    <name type="scientific">Pseudoalteromonas carrageenovora IAM 12662</name>
    <dbReference type="NCBI Taxonomy" id="1314868"/>
    <lineage>
        <taxon>Bacteria</taxon>
        <taxon>Pseudomonadati</taxon>
        <taxon>Pseudomonadota</taxon>
        <taxon>Gammaproteobacteria</taxon>
        <taxon>Alteromonadales</taxon>
        <taxon>Pseudoalteromonadaceae</taxon>
        <taxon>Pseudoalteromonas</taxon>
    </lineage>
</organism>
<dbReference type="AlphaFoldDB" id="A0A2K4X7F3"/>
<feature type="domain" description="2TM" evidence="2">
    <location>
        <begin position="41"/>
        <end position="83"/>
    </location>
</feature>
<keyword evidence="1" id="KW-1133">Transmembrane helix</keyword>
<dbReference type="EMBL" id="LT965928">
    <property type="protein sequence ID" value="SOU40223.1"/>
    <property type="molecule type" value="Genomic_DNA"/>
</dbReference>
<evidence type="ECO:0000313" key="4">
    <source>
        <dbReference type="Proteomes" id="UP000238288"/>
    </source>
</evidence>
<feature type="transmembrane region" description="Helical" evidence="1">
    <location>
        <begin position="65"/>
        <end position="84"/>
    </location>
</feature>
<keyword evidence="1" id="KW-0812">Transmembrane</keyword>
<keyword evidence="1" id="KW-0472">Membrane</keyword>
<sequence length="91" mass="10439">MTNVMLFNDIWQEFAFRFYIKIDLYINRRINMNTSTTIFQSFKQYAVALVFLGLINLITSPNTLWVIWPALGMGIALLSEVLGISSSKKVS</sequence>